<dbReference type="EMBL" id="CP013244">
    <property type="protein sequence ID" value="ANP47892.1"/>
    <property type="molecule type" value="Genomic_DNA"/>
</dbReference>
<evidence type="ECO:0000256" key="2">
    <source>
        <dbReference type="ARBA" id="ARBA00022490"/>
    </source>
</evidence>
<evidence type="ECO:0000259" key="5">
    <source>
        <dbReference type="Pfam" id="PF07167"/>
    </source>
</evidence>
<dbReference type="InterPro" id="IPR029058">
    <property type="entry name" value="AB_hydrolase_fold"/>
</dbReference>
<evidence type="ECO:0000256" key="4">
    <source>
        <dbReference type="ARBA" id="ARBA00023315"/>
    </source>
</evidence>
<name>A0A1B1AMU4_9PROT</name>
<dbReference type="PANTHER" id="PTHR36837">
    <property type="entry name" value="POLY(3-HYDROXYALKANOATE) POLYMERASE SUBUNIT PHAC"/>
    <property type="match status" value="1"/>
</dbReference>
<dbReference type="NCBIfam" id="TIGR01838">
    <property type="entry name" value="PHA_synth_I"/>
    <property type="match status" value="1"/>
</dbReference>
<dbReference type="GO" id="GO:0042619">
    <property type="term" value="P:poly-hydroxybutyrate biosynthetic process"/>
    <property type="evidence" value="ECO:0007669"/>
    <property type="project" value="InterPro"/>
</dbReference>
<comment type="subcellular location">
    <subcellularLocation>
        <location evidence="1">Cytoplasm</location>
    </subcellularLocation>
</comment>
<proteinExistence type="predicted"/>
<sequence>MGQTAESLAALSANLTQAMTRANTAISTAFVEQSKEAAHWQPDPLGMQVALNDVWSHLASQPETLREAHANLWQRYADIWQKHAAYMLTGAAPDEGPIRDKRFKDPEWRSNPAFSMLRESYLATAEFITDLVNRTDGVDEATKRKATFYIKQAVDAASPSNFLMTNPAALRAMFQTGGESLLKGVENLAEDLKRGKGNLAISQTDINAYRVGENVATTPGKVVFRNRVFELLQYNPTTEKVHEVPLLIFPPWINKFYILDLQPKNSMIKWLTDKGHTVFLVSWVNPAADMAEVGFEDYLREGIYEAVEAVTKAAGVDRMNTVGYCVGGTLLAAGLAHMAKKNDKRIQSATFFASQADFKLAGELLVFSDEQGIKFLEDKMDQAGGVLDAQTMADTFNSLRSNDLVWNYVVDNYYIGKQPPPFDLLYWNADQTRMPKALHLFYLRAFYRDNALTEGKLKLLGETLSLKDVTIPIFMQSSKEDHIAPAASVYRSALSFGGPVEYIIAGSGHIAGVINHPAANKYQYWTNANLKGALEDWQAFAVEHPGSWWPHWDQWLSKISGPDVDARRPGDGELQPLGDAPGEYVKVRSSAS</sequence>
<feature type="domain" description="Poly-beta-hydroxybutyrate polymerase N-terminal" evidence="5">
    <location>
        <begin position="99"/>
        <end position="271"/>
    </location>
</feature>
<protein>
    <submittedName>
        <fullName evidence="6">Poly(R)-hydroxyalkanoic acid synthase</fullName>
    </submittedName>
</protein>
<dbReference type="GO" id="GO:0016746">
    <property type="term" value="F:acyltransferase activity"/>
    <property type="evidence" value="ECO:0007669"/>
    <property type="project" value="UniProtKB-KW"/>
</dbReference>
<dbReference type="Proteomes" id="UP000092498">
    <property type="component" value="Chromosome"/>
</dbReference>
<evidence type="ECO:0000313" key="6">
    <source>
        <dbReference type="EMBL" id="ANP47892.1"/>
    </source>
</evidence>
<dbReference type="GO" id="GO:0005737">
    <property type="term" value="C:cytoplasm"/>
    <property type="evidence" value="ECO:0007669"/>
    <property type="project" value="UniProtKB-SubCell"/>
</dbReference>
<dbReference type="Gene3D" id="3.40.50.1820">
    <property type="entry name" value="alpha/beta hydrolase"/>
    <property type="match status" value="1"/>
</dbReference>
<keyword evidence="7" id="KW-1185">Reference proteome</keyword>
<dbReference type="InterPro" id="IPR010941">
    <property type="entry name" value="PhaC_N"/>
</dbReference>
<keyword evidence="2" id="KW-0963">Cytoplasm</keyword>
<dbReference type="Pfam" id="PF07167">
    <property type="entry name" value="PhaC_N"/>
    <property type="match status" value="1"/>
</dbReference>
<dbReference type="SUPFAM" id="SSF53474">
    <property type="entry name" value="alpha/beta-Hydrolases"/>
    <property type="match status" value="1"/>
</dbReference>
<dbReference type="InParanoid" id="A0A1B1AMU4"/>
<organism evidence="6 7">
    <name type="scientific">Candidatus Viadribacter manganicus</name>
    <dbReference type="NCBI Taxonomy" id="1759059"/>
    <lineage>
        <taxon>Bacteria</taxon>
        <taxon>Pseudomonadati</taxon>
        <taxon>Pseudomonadota</taxon>
        <taxon>Alphaproteobacteria</taxon>
        <taxon>Hyphomonadales</taxon>
        <taxon>Hyphomonadaceae</taxon>
        <taxon>Candidatus Viadribacter</taxon>
    </lineage>
</organism>
<accession>A0A1B1AMU4</accession>
<keyword evidence="3" id="KW-0808">Transferase</keyword>
<keyword evidence="4" id="KW-0012">Acyltransferase</keyword>
<dbReference type="PANTHER" id="PTHR36837:SF5">
    <property type="entry name" value="POLY-3-HYDROXYBUTYRATE SYNTHASE"/>
    <property type="match status" value="1"/>
</dbReference>
<dbReference type="STRING" id="1759059.ATE48_01020"/>
<evidence type="ECO:0000256" key="1">
    <source>
        <dbReference type="ARBA" id="ARBA00004496"/>
    </source>
</evidence>
<gene>
    <name evidence="6" type="ORF">ATE48_01020</name>
</gene>
<reference evidence="6 7" key="1">
    <citation type="submission" date="2015-11" db="EMBL/GenBank/DDBJ databases">
        <title>Whole-Genome Sequence of Candidatus Oderbacter manganicum from the National Park Lower Oder Valley, Germany.</title>
        <authorList>
            <person name="Braun B."/>
            <person name="Liere K."/>
            <person name="Szewzyk U."/>
        </authorList>
    </citation>
    <scope>NUCLEOTIDE SEQUENCE [LARGE SCALE GENOMIC DNA]</scope>
    <source>
        <strain evidence="6 7">OTSz_A_272</strain>
    </source>
</reference>
<dbReference type="InterPro" id="IPR051321">
    <property type="entry name" value="PHA/PHB_synthase"/>
</dbReference>
<dbReference type="AlphaFoldDB" id="A0A1B1AMU4"/>
<dbReference type="InterPro" id="IPR010963">
    <property type="entry name" value="PHA_synth_I"/>
</dbReference>
<evidence type="ECO:0000256" key="3">
    <source>
        <dbReference type="ARBA" id="ARBA00022679"/>
    </source>
</evidence>
<evidence type="ECO:0000313" key="7">
    <source>
        <dbReference type="Proteomes" id="UP000092498"/>
    </source>
</evidence>
<dbReference type="KEGG" id="cbot:ATE48_01020"/>